<name>D8QDS5_SCHCM</name>
<dbReference type="Gene3D" id="1.10.287.1490">
    <property type="match status" value="1"/>
</dbReference>
<sequence length="1320" mass="145397">MDNTSNRPFQLRLNTKPNPKPFASFLQHRNNNQQSSSQDSSGGQASQRRWMDPNSNAARASPAPPRIFHPPEPQNPLHFKTPSDAPASDHSVDDFADEGRIPIAHRASAETQYPEDKTQYATPPPPTMKIPSTHSRYERSATPQPAPPLKGLRARLDTNYDYEPDTREPQRARQASMLSFFSNDNLAQLAQEHAAREEAMHALHDQLEESKANTSRLTRLLKERDHELAARTSALAELKTLTLSKDEEHAKQVQELGARLDVSASRISTLEGETDVLKKQLLDAGDRLAQAAKTTEDSERRAVDAERRCEQAIRDNEARVAFLTQQMEDVRTDARAQVDETREEAQNIKDEAKKRMHDLKTAMKKRVDGLTERFTELTTTFTAVQSQRASWDSRASEVELGVQDLQATVKTGLAAMQPILTADAGVLRIAETRAVIEELQADRANANQVTDMLRDKLHVVSTQLVEAKDRVAELERMLAEDKHRVQSSVSELSRLGVKVEDMAVELTKKARENSKNMDEAEQVAHELGTANATIDHLRGVLAEKDAELEALRPVKEEVAHLRIKCDTKTAELEQLLVLRDEKPHLVLKLEALETAAKETSHKLQTSEARVADLSFNLAASNSKLDAIEDSKKTLLLLQRERQAEMVKLQDKYEESLAETVELRTQKANLEDVLVKAQTTVHSLEDRYVDLRSARDRLEAAQDEAQQARERMEQEYIARISALDATVQQLRGTLSTAQDRLTVAEERVHAGSASIRSLEATIASQEALLGSKDEEQRSQIKELEALRGRYDNQTESLRACRLELGEIQGRLTQAEVASSVAAAKAQAEADRRGVAEAALAAANDRLARHSQASAAVDQRLTVQEQAHNATARALRERAETAEQETIQLRIETKALGDMITDLKARIAELDLRPAEVDTHANDELSAELADAKGRVAALEQTVAELNNDAETLCERYQDNRLSPKEKEFMVCVLNRSKSIHEQEMVAKGNELRRRENTINNLKKELASVQAHLARVLREQRQDDGPRSSANKSIFNINAWISSSPQEQPPQEGPSVASPVPTPNAKRSAVSPPIGESKTVATTTATPRAKTTLPVDEAKPARTNGASSSRTLANSTLRTPVGHSLRRPLTPKPAVAPRKPFGKIDVDTEEDYLSPIEDEDEDEDDGDDYMPLASARADVTSKKKGKGKAAVGAKAKAEAVEGKVLLGKRSHSSRSVSPVKPVTRRQRTTTATKADSTAAAMKAATKSENKPTRQRKRGTSTGTREFPRTSPPSQTADGCAHRWIGLYDVTRGTSAGIAGGPSASIDGQYSGIAGGPSASNAR</sequence>
<evidence type="ECO:0000313" key="3">
    <source>
        <dbReference type="EMBL" id="EFI94036.1"/>
    </source>
</evidence>
<feature type="compositionally biased region" description="Low complexity" evidence="2">
    <location>
        <begin position="1077"/>
        <end position="1090"/>
    </location>
</feature>
<feature type="compositionally biased region" description="Polar residues" evidence="2">
    <location>
        <begin position="1"/>
        <end position="17"/>
    </location>
</feature>
<feature type="coiled-coil region" evidence="1">
    <location>
        <begin position="863"/>
        <end position="890"/>
    </location>
</feature>
<feature type="region of interest" description="Disordered" evidence="2">
    <location>
        <begin position="1041"/>
        <end position="1277"/>
    </location>
</feature>
<evidence type="ECO:0000256" key="1">
    <source>
        <dbReference type="SAM" id="Coils"/>
    </source>
</evidence>
<keyword evidence="4" id="KW-1185">Reference proteome</keyword>
<evidence type="ECO:0000256" key="2">
    <source>
        <dbReference type="SAM" id="MobiDB-lite"/>
    </source>
</evidence>
<dbReference type="Proteomes" id="UP000007431">
    <property type="component" value="Unassembled WGS sequence"/>
</dbReference>
<feature type="compositionally biased region" description="Acidic residues" evidence="2">
    <location>
        <begin position="1145"/>
        <end position="1166"/>
    </location>
</feature>
<feature type="compositionally biased region" description="Low complexity" evidence="2">
    <location>
        <begin position="1226"/>
        <end position="1242"/>
    </location>
</feature>
<evidence type="ECO:0000313" key="4">
    <source>
        <dbReference type="Proteomes" id="UP000007431"/>
    </source>
</evidence>
<protein>
    <submittedName>
        <fullName evidence="3">Uncharacterized protein</fullName>
    </submittedName>
</protein>
<feature type="coiled-coil region" evidence="1">
    <location>
        <begin position="429"/>
        <end position="523"/>
    </location>
</feature>
<feature type="compositionally biased region" description="Polar residues" evidence="2">
    <location>
        <begin position="1102"/>
        <end position="1116"/>
    </location>
</feature>
<feature type="coiled-coil region" evidence="1">
    <location>
        <begin position="288"/>
        <end position="362"/>
    </location>
</feature>
<dbReference type="OMA" id="SIMMRGA"/>
<proteinExistence type="predicted"/>
<feature type="coiled-coil region" evidence="1">
    <location>
        <begin position="920"/>
        <end position="954"/>
    </location>
</feature>
<dbReference type="HOGENOM" id="CLU_259940_0_0_1"/>
<feature type="region of interest" description="Disordered" evidence="2">
    <location>
        <begin position="1"/>
        <end position="153"/>
    </location>
</feature>
<feature type="compositionally biased region" description="Basic and acidic residues" evidence="2">
    <location>
        <begin position="90"/>
        <end position="100"/>
    </location>
</feature>
<organism evidence="4">
    <name type="scientific">Schizophyllum commune (strain H4-8 / FGSC 9210)</name>
    <name type="common">Split gill fungus</name>
    <dbReference type="NCBI Taxonomy" id="578458"/>
    <lineage>
        <taxon>Eukaryota</taxon>
        <taxon>Fungi</taxon>
        <taxon>Dikarya</taxon>
        <taxon>Basidiomycota</taxon>
        <taxon>Agaricomycotina</taxon>
        <taxon>Agaricomycetes</taxon>
        <taxon>Agaricomycetidae</taxon>
        <taxon>Agaricales</taxon>
        <taxon>Schizophyllaceae</taxon>
        <taxon>Schizophyllum</taxon>
    </lineage>
</organism>
<feature type="coiled-coil region" evidence="1">
    <location>
        <begin position="983"/>
        <end position="1017"/>
    </location>
</feature>
<accession>D8QDS5</accession>
<feature type="coiled-coil region" evidence="1">
    <location>
        <begin position="666"/>
        <end position="746"/>
    </location>
</feature>
<dbReference type="EMBL" id="GL377310">
    <property type="protein sequence ID" value="EFI94036.1"/>
    <property type="molecule type" value="Genomic_DNA"/>
</dbReference>
<feature type="non-terminal residue" evidence="3">
    <location>
        <position position="1320"/>
    </location>
</feature>
<keyword evidence="1" id="KW-0175">Coiled coil</keyword>
<feature type="compositionally biased region" description="Pro residues" evidence="2">
    <location>
        <begin position="62"/>
        <end position="74"/>
    </location>
</feature>
<dbReference type="eggNOG" id="ENOG502RBVM">
    <property type="taxonomic scope" value="Eukaryota"/>
</dbReference>
<feature type="compositionally biased region" description="Low complexity" evidence="2">
    <location>
        <begin position="27"/>
        <end position="61"/>
    </location>
</feature>
<gene>
    <name evidence="3" type="ORF">SCHCODRAFT_112013</name>
</gene>
<reference evidence="3 4" key="1">
    <citation type="journal article" date="2010" name="Nat. Biotechnol.">
        <title>Genome sequence of the model mushroom Schizophyllum commune.</title>
        <authorList>
            <person name="Ohm R.A."/>
            <person name="de Jong J.F."/>
            <person name="Lugones L.G."/>
            <person name="Aerts A."/>
            <person name="Kothe E."/>
            <person name="Stajich J.E."/>
            <person name="de Vries R.P."/>
            <person name="Record E."/>
            <person name="Levasseur A."/>
            <person name="Baker S.E."/>
            <person name="Bartholomew K.A."/>
            <person name="Coutinho P.M."/>
            <person name="Erdmann S."/>
            <person name="Fowler T.J."/>
            <person name="Gathman A.C."/>
            <person name="Lombard V."/>
            <person name="Henrissat B."/>
            <person name="Knabe N."/>
            <person name="Kuees U."/>
            <person name="Lilly W.W."/>
            <person name="Lindquist E."/>
            <person name="Lucas S."/>
            <person name="Magnuson J.K."/>
            <person name="Piumi F."/>
            <person name="Raudaskoski M."/>
            <person name="Salamov A."/>
            <person name="Schmutz J."/>
            <person name="Schwarze F.W.M.R."/>
            <person name="vanKuyk P.A."/>
            <person name="Horton J.S."/>
            <person name="Grigoriev I.V."/>
            <person name="Woesten H.A.B."/>
        </authorList>
    </citation>
    <scope>NUCLEOTIDE SEQUENCE [LARGE SCALE GENOMIC DNA]</scope>
    <source>
        <strain evidence="4">H4-8 / FGSC 9210</strain>
    </source>
</reference>
<dbReference type="InParanoid" id="D8QDS5"/>
<feature type="region of interest" description="Disordered" evidence="2">
    <location>
        <begin position="1290"/>
        <end position="1320"/>
    </location>
</feature>
<dbReference type="VEuPathDB" id="FungiDB:SCHCODRAFT_02513734"/>